<comment type="similarity">
    <text evidence="1">Belongs to the aldehyde dehydrogenase family.</text>
</comment>
<dbReference type="InterPro" id="IPR044086">
    <property type="entry name" value="LUC3-like"/>
</dbReference>
<dbReference type="FunFam" id="3.40.605.10:FF:000007">
    <property type="entry name" value="NAD/NADP-dependent betaine aldehyde dehydrogenase"/>
    <property type="match status" value="1"/>
</dbReference>
<dbReference type="CDD" id="cd07106">
    <property type="entry name" value="ALDH_AldA-AAD23400"/>
    <property type="match status" value="1"/>
</dbReference>
<dbReference type="EMBL" id="NMPR01000121">
    <property type="protein sequence ID" value="KAA8629885.1"/>
    <property type="molecule type" value="Genomic_DNA"/>
</dbReference>
<feature type="domain" description="Aldehyde dehydrogenase" evidence="5">
    <location>
        <begin position="24"/>
        <end position="482"/>
    </location>
</feature>
<dbReference type="EC" id="1.2.1.3" evidence="3"/>
<evidence type="ECO:0000313" key="7">
    <source>
        <dbReference type="Proteomes" id="UP000433876"/>
    </source>
</evidence>
<evidence type="ECO:0000256" key="3">
    <source>
        <dbReference type="ARBA" id="ARBA00024226"/>
    </source>
</evidence>
<evidence type="ECO:0000256" key="1">
    <source>
        <dbReference type="ARBA" id="ARBA00009986"/>
    </source>
</evidence>
<dbReference type="InterPro" id="IPR016161">
    <property type="entry name" value="Ald_DH/histidinol_DH"/>
</dbReference>
<organism evidence="6 7">
    <name type="scientific">Sordaria macrospora</name>
    <dbReference type="NCBI Taxonomy" id="5147"/>
    <lineage>
        <taxon>Eukaryota</taxon>
        <taxon>Fungi</taxon>
        <taxon>Dikarya</taxon>
        <taxon>Ascomycota</taxon>
        <taxon>Pezizomycotina</taxon>
        <taxon>Sordariomycetes</taxon>
        <taxon>Sordariomycetidae</taxon>
        <taxon>Sordariales</taxon>
        <taxon>Sordariaceae</taxon>
        <taxon>Sordaria</taxon>
    </lineage>
</organism>
<proteinExistence type="inferred from homology"/>
<dbReference type="Pfam" id="PF00171">
    <property type="entry name" value="Aldedh"/>
    <property type="match status" value="1"/>
</dbReference>
<protein>
    <recommendedName>
        <fullName evidence="3">aldehyde dehydrogenase (NAD(+))</fullName>
        <ecNumber evidence="3">1.2.1.3</ecNumber>
    </recommendedName>
</protein>
<dbReference type="Proteomes" id="UP000433876">
    <property type="component" value="Unassembled WGS sequence"/>
</dbReference>
<keyword evidence="2" id="KW-0560">Oxidoreductase</keyword>
<reference evidence="6 7" key="1">
    <citation type="submission" date="2017-07" db="EMBL/GenBank/DDBJ databases">
        <title>Genome sequence of the Sordaria macrospora wild type strain R19027.</title>
        <authorList>
            <person name="Nowrousian M."/>
            <person name="Teichert I."/>
            <person name="Kueck U."/>
        </authorList>
    </citation>
    <scope>NUCLEOTIDE SEQUENCE [LARGE SCALE GENOMIC DNA]</scope>
    <source>
        <strain evidence="6 7">R19027</strain>
        <tissue evidence="6">Mycelium</tissue>
    </source>
</reference>
<evidence type="ECO:0000256" key="4">
    <source>
        <dbReference type="ARBA" id="ARBA00049194"/>
    </source>
</evidence>
<dbReference type="InterPro" id="IPR015590">
    <property type="entry name" value="Aldehyde_DH_dom"/>
</dbReference>
<dbReference type="VEuPathDB" id="FungiDB:SMAC_04083"/>
<dbReference type="InterPro" id="IPR016163">
    <property type="entry name" value="Ald_DH_C"/>
</dbReference>
<evidence type="ECO:0000256" key="2">
    <source>
        <dbReference type="ARBA" id="ARBA00023002"/>
    </source>
</evidence>
<dbReference type="FunFam" id="3.40.309.10:FF:000009">
    <property type="entry name" value="Aldehyde dehydrogenase A"/>
    <property type="match status" value="1"/>
</dbReference>
<dbReference type="SUPFAM" id="SSF53720">
    <property type="entry name" value="ALDH-like"/>
    <property type="match status" value="1"/>
</dbReference>
<dbReference type="Gene3D" id="3.40.309.10">
    <property type="entry name" value="Aldehyde Dehydrogenase, Chain A, domain 2"/>
    <property type="match status" value="1"/>
</dbReference>
<dbReference type="AlphaFoldDB" id="A0A8S8ZNE5"/>
<comment type="caution">
    <text evidence="6">The sequence shown here is derived from an EMBL/GenBank/DDBJ whole genome shotgun (WGS) entry which is preliminary data.</text>
</comment>
<dbReference type="PANTHER" id="PTHR11699">
    <property type="entry name" value="ALDEHYDE DEHYDROGENASE-RELATED"/>
    <property type="match status" value="1"/>
</dbReference>
<dbReference type="InterPro" id="IPR016162">
    <property type="entry name" value="Ald_DH_N"/>
</dbReference>
<accession>A0A8S8ZNE5</accession>
<comment type="catalytic activity">
    <reaction evidence="4">
        <text>an aldehyde + NAD(+) + H2O = a carboxylate + NADH + 2 H(+)</text>
        <dbReference type="Rhea" id="RHEA:16185"/>
        <dbReference type="ChEBI" id="CHEBI:15377"/>
        <dbReference type="ChEBI" id="CHEBI:15378"/>
        <dbReference type="ChEBI" id="CHEBI:17478"/>
        <dbReference type="ChEBI" id="CHEBI:29067"/>
        <dbReference type="ChEBI" id="CHEBI:57540"/>
        <dbReference type="ChEBI" id="CHEBI:57945"/>
        <dbReference type="EC" id="1.2.1.3"/>
    </reaction>
</comment>
<dbReference type="OMA" id="LWTDEVF"/>
<dbReference type="Gene3D" id="3.40.605.10">
    <property type="entry name" value="Aldehyde Dehydrogenase, Chain A, domain 1"/>
    <property type="match status" value="1"/>
</dbReference>
<evidence type="ECO:0000313" key="6">
    <source>
        <dbReference type="EMBL" id="KAA8629885.1"/>
    </source>
</evidence>
<name>A0A8S8ZNE5_SORMA</name>
<dbReference type="PROSITE" id="PS00070">
    <property type="entry name" value="ALDEHYDE_DEHYDR_CYS"/>
    <property type="match status" value="1"/>
</dbReference>
<sequence>MAGLEMEDLKFHNIINNTLRSSPTTHTVTNPRTESALWPCPIASPADFEDAVSSANRAFKTWKLTTLSERQTLLTKLASHLESHLSLLSQILALESGKSLLLSELDVRGAIAQCLHYADPTNALSDHIQFEDSSVKIIATHVPLGVVAAICPWNFPLILSNLKVVSSLVTGNRVIVKPSPFTPYAVLKWIELVAAEEILPLGVLQVLNGGADLGQQMTLHPGIAKVSFTGTIAVGKAVMAACAKTLKKVTLELAGNDACIVCADADLPKAVKSVAGGAFFNAGQVCVATKRVYVHESVYEEFARRLVEEVRGSYTVVEDASVPSVFGPVSNKVQFETVKRIVEDCKRGGYEIVTGGEVRESGKEEEKKGFWLEPTIVKGPPEDSMLVREEQFGPILPVLSWSDEDDVISRSNLANAGLGASVYSSDLAQAERIARRLDAGSVWINQAERPHMGAYFSGFKDSGFGGEMGKQGLLSYSYTQSIHFAK</sequence>
<dbReference type="GO" id="GO:0004029">
    <property type="term" value="F:aldehyde dehydrogenase (NAD+) activity"/>
    <property type="evidence" value="ECO:0007669"/>
    <property type="project" value="UniProtKB-EC"/>
</dbReference>
<evidence type="ECO:0000259" key="5">
    <source>
        <dbReference type="Pfam" id="PF00171"/>
    </source>
</evidence>
<gene>
    <name evidence="6" type="ORF">SMACR_04083</name>
</gene>
<dbReference type="InterPro" id="IPR016160">
    <property type="entry name" value="Ald_DH_CS_CYS"/>
</dbReference>